<protein>
    <recommendedName>
        <fullName evidence="1">ATPase BadF/BadG/BcrA/BcrD type domain-containing protein</fullName>
    </recommendedName>
</protein>
<dbReference type="EMBL" id="BARV01006002">
    <property type="protein sequence ID" value="GAI06497.1"/>
    <property type="molecule type" value="Genomic_DNA"/>
</dbReference>
<dbReference type="AlphaFoldDB" id="X1KHI6"/>
<dbReference type="Gene3D" id="3.30.420.40">
    <property type="match status" value="2"/>
</dbReference>
<dbReference type="InterPro" id="IPR043129">
    <property type="entry name" value="ATPase_NBD"/>
</dbReference>
<evidence type="ECO:0000313" key="2">
    <source>
        <dbReference type="EMBL" id="GAI06497.1"/>
    </source>
</evidence>
<accession>X1KHI6</accession>
<evidence type="ECO:0000259" key="1">
    <source>
        <dbReference type="Pfam" id="PF01869"/>
    </source>
</evidence>
<dbReference type="PANTHER" id="PTHR43190">
    <property type="entry name" value="N-ACETYL-D-GLUCOSAMINE KINASE"/>
    <property type="match status" value="1"/>
</dbReference>
<gene>
    <name evidence="2" type="ORF">S06H3_12249</name>
</gene>
<reference evidence="2" key="1">
    <citation type="journal article" date="2014" name="Front. Microbiol.">
        <title>High frequency of phylogenetically diverse reductive dehalogenase-homologous genes in deep subseafloor sedimentary metagenomes.</title>
        <authorList>
            <person name="Kawai M."/>
            <person name="Futagami T."/>
            <person name="Toyoda A."/>
            <person name="Takaki Y."/>
            <person name="Nishi S."/>
            <person name="Hori S."/>
            <person name="Arai W."/>
            <person name="Tsubouchi T."/>
            <person name="Morono Y."/>
            <person name="Uchiyama I."/>
            <person name="Ito T."/>
            <person name="Fujiyama A."/>
            <person name="Inagaki F."/>
            <person name="Takami H."/>
        </authorList>
    </citation>
    <scope>NUCLEOTIDE SEQUENCE</scope>
    <source>
        <strain evidence="2">Expedition CK06-06</strain>
    </source>
</reference>
<organism evidence="2">
    <name type="scientific">marine sediment metagenome</name>
    <dbReference type="NCBI Taxonomy" id="412755"/>
    <lineage>
        <taxon>unclassified sequences</taxon>
        <taxon>metagenomes</taxon>
        <taxon>ecological metagenomes</taxon>
    </lineage>
</organism>
<dbReference type="SUPFAM" id="SSF53067">
    <property type="entry name" value="Actin-like ATPase domain"/>
    <property type="match status" value="2"/>
</dbReference>
<feature type="domain" description="ATPase BadF/BadG/BcrA/BcrD type" evidence="1">
    <location>
        <begin position="5"/>
        <end position="304"/>
    </location>
</feature>
<comment type="caution">
    <text evidence="2">The sequence shown here is derived from an EMBL/GenBank/DDBJ whole genome shotgun (WGS) entry which is preliminary data.</text>
</comment>
<dbReference type="InterPro" id="IPR052519">
    <property type="entry name" value="Euk-type_GlcNAc_Kinase"/>
</dbReference>
<dbReference type="InterPro" id="IPR002731">
    <property type="entry name" value="ATPase_BadF"/>
</dbReference>
<sequence length="314" mass="34032">MEYLLGVDGGGSKTTVQIADTSGKVISQAVSGSSSYKSVGINRAIGNLNTAVFDAIKKLKVPKDIYFISSCFGFAGHDAGEGPKIYKKIVFNKKLRNYLNPRRTIICNDTRIGLKIGSESKNKIIIIAGAGSNCFGINEDGKQAGASGWDFILADEGSGYSVGLKALKAIMKAYDGRGEKTLLSKTILEELNLKEITDLIKWAYGGLFSKDKISALAETVGNTAKMGDKVSIDILAEEAEEDVISVITVANKLGFKDKDFDLVLVGGLFECEEYFKNILINRLRENFPKITFMPLVGNPAEGAVKMAIERLKDF</sequence>
<name>X1KHI6_9ZZZZ</name>
<dbReference type="PANTHER" id="PTHR43190:SF3">
    <property type="entry name" value="N-ACETYL-D-GLUCOSAMINE KINASE"/>
    <property type="match status" value="1"/>
</dbReference>
<proteinExistence type="predicted"/>
<dbReference type="Pfam" id="PF01869">
    <property type="entry name" value="BcrAD_BadFG"/>
    <property type="match status" value="1"/>
</dbReference>
<dbReference type="CDD" id="cd24007">
    <property type="entry name" value="ASKHA_NBD_eukNAGK-like"/>
    <property type="match status" value="1"/>
</dbReference>